<gene>
    <name evidence="2" type="ORF">HYH03_014581</name>
</gene>
<proteinExistence type="predicted"/>
<feature type="region of interest" description="Disordered" evidence="1">
    <location>
        <begin position="244"/>
        <end position="278"/>
    </location>
</feature>
<feature type="region of interest" description="Disordered" evidence="1">
    <location>
        <begin position="342"/>
        <end position="511"/>
    </location>
</feature>
<evidence type="ECO:0000313" key="3">
    <source>
        <dbReference type="Proteomes" id="UP000612055"/>
    </source>
</evidence>
<keyword evidence="3" id="KW-1185">Reference proteome</keyword>
<accession>A0A835XL29</accession>
<feature type="compositionally biased region" description="Pro residues" evidence="1">
    <location>
        <begin position="361"/>
        <end position="374"/>
    </location>
</feature>
<dbReference type="AlphaFoldDB" id="A0A835XL29"/>
<dbReference type="EMBL" id="JAEHOE010000107">
    <property type="protein sequence ID" value="KAG2486782.1"/>
    <property type="molecule type" value="Genomic_DNA"/>
</dbReference>
<sequence length="619" mass="60653">MSNGGRGGRRAERLGGVVSLLLGAGADPCREDAAGVCPADVLAFGAEGAARAAAAAAAGPGGMVEGAELGLRAACAGVGGPTADGPRGGILATLRGGWCFAAPGGAQGGGGAEDRASAGWGVARAGAMRRCAEAAGLWSGRARLQVAPFGPSDWLPVWLVLLPRRAAARPPPLGAGVSARSAARAANDVPYRHELLAFPPAAAYGNAGPWCGDAAAVGPGGPPLMRCWVGPECRLEASTDGSMNLLLPDAPSGAGQPQSRTSAGAGGRSTRTRSSRYLQRAAGQAWTLALAPSAASSPQARTEAAAGFGRLLQALRPLAGSSRAPCRGVGCRGGCSCECSAPEGARPPGPVPAGVTGPSLGPLPPPRRPQPPAIAVPSAAAQAPRLLHPWPVAGPQQPQEPFGEAAGSPGSSDCDTVGTHGAERASSDAAAMSGLTSPALGGSQGTWALDPGIRSGGGQGLAEGAADGILGGGSVGGASVDGASEESWREGKGEGEDEGGSRLRGSPGPGPGPGGFVSGVCVVCLAAAPTVGFRHGGTTHLCACPPCVEELLARQRRAVRRAERRRLGAAAALSLSGAAALAGRAVGGPGASEPALAPALLCPVCRQKVEEVTTLAGLW</sequence>
<dbReference type="InterPro" id="IPR013083">
    <property type="entry name" value="Znf_RING/FYVE/PHD"/>
</dbReference>
<evidence type="ECO:0000256" key="1">
    <source>
        <dbReference type="SAM" id="MobiDB-lite"/>
    </source>
</evidence>
<name>A0A835XL29_9CHLO</name>
<reference evidence="2" key="1">
    <citation type="journal article" date="2020" name="bioRxiv">
        <title>Comparative genomics of Chlamydomonas.</title>
        <authorList>
            <person name="Craig R.J."/>
            <person name="Hasan A.R."/>
            <person name="Ness R.W."/>
            <person name="Keightley P.D."/>
        </authorList>
    </citation>
    <scope>NUCLEOTIDE SEQUENCE</scope>
    <source>
        <strain evidence="2">CCAP 11/70</strain>
    </source>
</reference>
<dbReference type="Gene3D" id="3.30.40.10">
    <property type="entry name" value="Zinc/RING finger domain, C3HC4 (zinc finger)"/>
    <property type="match status" value="1"/>
</dbReference>
<evidence type="ECO:0000313" key="2">
    <source>
        <dbReference type="EMBL" id="KAG2486782.1"/>
    </source>
</evidence>
<comment type="caution">
    <text evidence="2">The sequence shown here is derived from an EMBL/GenBank/DDBJ whole genome shotgun (WGS) entry which is preliminary data.</text>
</comment>
<organism evidence="2 3">
    <name type="scientific">Edaphochlamys debaryana</name>
    <dbReference type="NCBI Taxonomy" id="47281"/>
    <lineage>
        <taxon>Eukaryota</taxon>
        <taxon>Viridiplantae</taxon>
        <taxon>Chlorophyta</taxon>
        <taxon>core chlorophytes</taxon>
        <taxon>Chlorophyceae</taxon>
        <taxon>CS clade</taxon>
        <taxon>Chlamydomonadales</taxon>
        <taxon>Chlamydomonadales incertae sedis</taxon>
        <taxon>Edaphochlamys</taxon>
    </lineage>
</organism>
<protein>
    <submittedName>
        <fullName evidence="2">Uncharacterized protein</fullName>
    </submittedName>
</protein>
<feature type="compositionally biased region" description="Low complexity" evidence="1">
    <location>
        <begin position="375"/>
        <end position="384"/>
    </location>
</feature>
<dbReference type="Proteomes" id="UP000612055">
    <property type="component" value="Unassembled WGS sequence"/>
</dbReference>